<reference evidence="2 3" key="1">
    <citation type="submission" date="2018-02" db="EMBL/GenBank/DDBJ databases">
        <title>Genomic Encyclopedia of Archaeal and Bacterial Type Strains, Phase II (KMG-II): from individual species to whole genera.</title>
        <authorList>
            <person name="Goeker M."/>
        </authorList>
    </citation>
    <scope>NUCLEOTIDE SEQUENCE [LARGE SCALE GENOMIC DNA]</scope>
    <source>
        <strain evidence="2 3">YU 961-1</strain>
    </source>
</reference>
<evidence type="ECO:0000313" key="3">
    <source>
        <dbReference type="Proteomes" id="UP000239203"/>
    </source>
</evidence>
<dbReference type="PROSITE" id="PS50943">
    <property type="entry name" value="HTH_CROC1"/>
    <property type="match status" value="1"/>
</dbReference>
<dbReference type="Gene3D" id="1.10.260.40">
    <property type="entry name" value="lambda repressor-like DNA-binding domains"/>
    <property type="match status" value="1"/>
</dbReference>
<dbReference type="InterPro" id="IPR010982">
    <property type="entry name" value="Lambda_DNA-bd_dom_sf"/>
</dbReference>
<dbReference type="InterPro" id="IPR001387">
    <property type="entry name" value="Cro/C1-type_HTH"/>
</dbReference>
<gene>
    <name evidence="2" type="ORF">CLV40_111174</name>
</gene>
<sequence>MPNRDRCRRCAAFLRAGHLDILCDPCARVVRAANGLPDPDFYRDTEHVRAALIDHDFGPVFVAVRAHAGLTQEQFADLLDLRQARLSRIENGRLRLSDSREVVRIAATLGIPALLLGFDAGPDAPSDEVEVSEEVDRRDFFGAVAGIVLGATAPPDRPDLLAMLSREDRAPSARALRTTDIVAIREATDAFRALDYRRGGGIARTGAVAVLHEANALHAEAHGPLVHELRLATAELAGMAAWMHYDIERHATAADLWQQALVLARDAEHPRSADLTAQLLLDTAHQALHRDRPEDALRLVRLSAATVAGHRYPAGANTRGYIAMNLAWCHASLGNVEATRRALDQAHQCYADHDPATAAPWETAHLVPAELHAQHGHALWLLSHTDPTHAEQAAHLLGQAVDGYGPDYARSAAVNLPGLAGSLLRVGDLDGAVSAGHRAVSAIEELSSRRAYARLRTLADTAEAHRRHPDVENLRQRIHAVLPAA</sequence>
<dbReference type="CDD" id="cd00093">
    <property type="entry name" value="HTH_XRE"/>
    <property type="match status" value="1"/>
</dbReference>
<dbReference type="RefSeq" id="WP_181043633.1">
    <property type="nucleotide sequence ID" value="NZ_CP154825.1"/>
</dbReference>
<dbReference type="Pfam" id="PF01381">
    <property type="entry name" value="HTH_3"/>
    <property type="match status" value="1"/>
</dbReference>
<proteinExistence type="predicted"/>
<evidence type="ECO:0000313" key="2">
    <source>
        <dbReference type="EMBL" id="PPK66210.1"/>
    </source>
</evidence>
<feature type="domain" description="HTH cro/C1-type" evidence="1">
    <location>
        <begin position="65"/>
        <end position="116"/>
    </location>
</feature>
<protein>
    <submittedName>
        <fullName evidence="2">Transcriptional regulator with XRE-family HTH domain</fullName>
    </submittedName>
</protein>
<dbReference type="AlphaFoldDB" id="A0A2S6GM00"/>
<dbReference type="Proteomes" id="UP000239203">
    <property type="component" value="Unassembled WGS sequence"/>
</dbReference>
<comment type="caution">
    <text evidence="2">The sequence shown here is derived from an EMBL/GenBank/DDBJ whole genome shotgun (WGS) entry which is preliminary data.</text>
</comment>
<keyword evidence="3" id="KW-1185">Reference proteome</keyword>
<dbReference type="SUPFAM" id="SSF47413">
    <property type="entry name" value="lambda repressor-like DNA-binding domains"/>
    <property type="match status" value="1"/>
</dbReference>
<name>A0A2S6GM00_9PSEU</name>
<dbReference type="GO" id="GO:0003677">
    <property type="term" value="F:DNA binding"/>
    <property type="evidence" value="ECO:0007669"/>
    <property type="project" value="InterPro"/>
</dbReference>
<dbReference type="SMART" id="SM00530">
    <property type="entry name" value="HTH_XRE"/>
    <property type="match status" value="1"/>
</dbReference>
<accession>A0A2S6GM00</accession>
<dbReference type="EMBL" id="PTIX01000011">
    <property type="protein sequence ID" value="PPK66210.1"/>
    <property type="molecule type" value="Genomic_DNA"/>
</dbReference>
<organism evidence="2 3">
    <name type="scientific">Actinokineospora auranticolor</name>
    <dbReference type="NCBI Taxonomy" id="155976"/>
    <lineage>
        <taxon>Bacteria</taxon>
        <taxon>Bacillati</taxon>
        <taxon>Actinomycetota</taxon>
        <taxon>Actinomycetes</taxon>
        <taxon>Pseudonocardiales</taxon>
        <taxon>Pseudonocardiaceae</taxon>
        <taxon>Actinokineospora</taxon>
    </lineage>
</organism>
<evidence type="ECO:0000259" key="1">
    <source>
        <dbReference type="PROSITE" id="PS50943"/>
    </source>
</evidence>